<comment type="subcellular location">
    <subcellularLocation>
        <location evidence="1">Membrane</location>
        <topology evidence="1">Multi-pass membrane protein</topology>
    </subcellularLocation>
</comment>
<evidence type="ECO:0000256" key="3">
    <source>
        <dbReference type="ARBA" id="ARBA00022989"/>
    </source>
</evidence>
<evidence type="ECO:0000256" key="2">
    <source>
        <dbReference type="ARBA" id="ARBA00022692"/>
    </source>
</evidence>
<dbReference type="Pfam" id="PF05154">
    <property type="entry name" value="TM2"/>
    <property type="match status" value="1"/>
</dbReference>
<protein>
    <submittedName>
        <fullName evidence="7">TM2 domain</fullName>
    </submittedName>
</protein>
<feature type="domain" description="TM2" evidence="6">
    <location>
        <begin position="93"/>
        <end position="141"/>
    </location>
</feature>
<organism evidence="7 8">
    <name type="scientific">Faecalicatena contorta</name>
    <dbReference type="NCBI Taxonomy" id="39482"/>
    <lineage>
        <taxon>Bacteria</taxon>
        <taxon>Bacillati</taxon>
        <taxon>Bacillota</taxon>
        <taxon>Clostridia</taxon>
        <taxon>Lachnospirales</taxon>
        <taxon>Lachnospiraceae</taxon>
        <taxon>Faecalicatena</taxon>
    </lineage>
</organism>
<keyword evidence="2 5" id="KW-0812">Transmembrane</keyword>
<evidence type="ECO:0000313" key="8">
    <source>
        <dbReference type="Proteomes" id="UP000095544"/>
    </source>
</evidence>
<keyword evidence="4 5" id="KW-0472">Membrane</keyword>
<dbReference type="AlphaFoldDB" id="A0A174FU05"/>
<dbReference type="Proteomes" id="UP000095544">
    <property type="component" value="Unassembled WGS sequence"/>
</dbReference>
<dbReference type="InterPro" id="IPR050932">
    <property type="entry name" value="TM2D1-3-like"/>
</dbReference>
<dbReference type="InterPro" id="IPR007829">
    <property type="entry name" value="TM2"/>
</dbReference>
<name>A0A174FU05_9FIRM</name>
<feature type="transmembrane region" description="Helical" evidence="5">
    <location>
        <begin position="122"/>
        <end position="148"/>
    </location>
</feature>
<dbReference type="STRING" id="39482.ERS852491_02504"/>
<dbReference type="PANTHER" id="PTHR21016">
    <property type="entry name" value="BETA-AMYLOID BINDING PROTEIN-RELATED"/>
    <property type="match status" value="1"/>
</dbReference>
<evidence type="ECO:0000313" key="7">
    <source>
        <dbReference type="EMBL" id="CUO53772.1"/>
    </source>
</evidence>
<evidence type="ECO:0000256" key="1">
    <source>
        <dbReference type="ARBA" id="ARBA00004141"/>
    </source>
</evidence>
<dbReference type="GO" id="GO:0016020">
    <property type="term" value="C:membrane"/>
    <property type="evidence" value="ECO:0007669"/>
    <property type="project" value="UniProtKB-SubCell"/>
</dbReference>
<evidence type="ECO:0000259" key="6">
    <source>
        <dbReference type="Pfam" id="PF05154"/>
    </source>
</evidence>
<keyword evidence="3 5" id="KW-1133">Transmembrane helix</keyword>
<gene>
    <name evidence="7" type="ORF">ERS852491_02504</name>
</gene>
<accession>A0A174FU05</accession>
<proteinExistence type="predicted"/>
<dbReference type="PANTHER" id="PTHR21016:SF25">
    <property type="entry name" value="TM2 DOMAIN-CONTAINING PROTEIN DDB_G0277895-RELATED"/>
    <property type="match status" value="1"/>
</dbReference>
<feature type="transmembrane region" description="Helical" evidence="5">
    <location>
        <begin position="97"/>
        <end position="116"/>
    </location>
</feature>
<evidence type="ECO:0000256" key="4">
    <source>
        <dbReference type="ARBA" id="ARBA00023136"/>
    </source>
</evidence>
<evidence type="ECO:0000256" key="5">
    <source>
        <dbReference type="SAM" id="Phobius"/>
    </source>
</evidence>
<dbReference type="RefSeq" id="WP_242857587.1">
    <property type="nucleotide sequence ID" value="NZ_CYZU01000022.1"/>
</dbReference>
<reference evidence="7 8" key="1">
    <citation type="submission" date="2015-09" db="EMBL/GenBank/DDBJ databases">
        <authorList>
            <consortium name="Pathogen Informatics"/>
        </authorList>
    </citation>
    <scope>NUCLEOTIDE SEQUENCE [LARGE SCALE GENOMIC DNA]</scope>
    <source>
        <strain evidence="7 8">2789STDY5834876</strain>
    </source>
</reference>
<dbReference type="EMBL" id="CYZU01000022">
    <property type="protein sequence ID" value="CUO53772.1"/>
    <property type="molecule type" value="Genomic_DNA"/>
</dbReference>
<sequence length="158" mass="17117">MGGECPRCGAPLEGATCSYCGYVEPQETQNSRMENGYVNPQDVNNNGYANPQGMNNNGYANPQGANNYGYGTEVFTNSVPVYPNQQYAEACSPKSKMLALVLCFLVGYLGIHRFYVGKYGTGIVWFVTAGCFGFGWVVDIIMIAIGSFTDSTGLPLKR</sequence>